<accession>A0A5S3YQV8</accession>
<feature type="transmembrane region" description="Helical" evidence="1">
    <location>
        <begin position="53"/>
        <end position="71"/>
    </location>
</feature>
<organism evidence="2 3">
    <name type="scientific">Pseudoalteromonas phenolica</name>
    <dbReference type="NCBI Taxonomy" id="161398"/>
    <lineage>
        <taxon>Bacteria</taxon>
        <taxon>Pseudomonadati</taxon>
        <taxon>Pseudomonadota</taxon>
        <taxon>Gammaproteobacteria</taxon>
        <taxon>Alteromonadales</taxon>
        <taxon>Pseudoalteromonadaceae</taxon>
        <taxon>Pseudoalteromonas</taxon>
    </lineage>
</organism>
<keyword evidence="1" id="KW-0472">Membrane</keyword>
<feature type="non-terminal residue" evidence="2">
    <location>
        <position position="1"/>
    </location>
</feature>
<proteinExistence type="predicted"/>
<dbReference type="Proteomes" id="UP000307362">
    <property type="component" value="Unassembled WGS sequence"/>
</dbReference>
<feature type="transmembrane region" description="Helical" evidence="1">
    <location>
        <begin position="174"/>
        <end position="196"/>
    </location>
</feature>
<reference evidence="3" key="2">
    <citation type="submission" date="2019-06" db="EMBL/GenBank/DDBJ databases">
        <title>Co-occurence of chitin degradation, pigmentation and bioactivity in marine Pseudoalteromonas.</title>
        <authorList>
            <person name="Sonnenschein E.C."/>
            <person name="Bech P.K."/>
        </authorList>
    </citation>
    <scope>NUCLEOTIDE SEQUENCE [LARGE SCALE GENOMIC DNA]</scope>
    <source>
        <strain evidence="3">S1189</strain>
    </source>
</reference>
<keyword evidence="1" id="KW-1133">Transmembrane helix</keyword>
<evidence type="ECO:0000256" key="1">
    <source>
        <dbReference type="SAM" id="Phobius"/>
    </source>
</evidence>
<reference evidence="2 3" key="1">
    <citation type="submission" date="2017-12" db="EMBL/GenBank/DDBJ databases">
        <authorList>
            <person name="Paulsen S."/>
            <person name="Gram L.K."/>
        </authorList>
    </citation>
    <scope>NUCLEOTIDE SEQUENCE [LARGE SCALE GENOMIC DNA]</scope>
    <source>
        <strain evidence="2 3">S1189</strain>
    </source>
</reference>
<dbReference type="RefSeq" id="WP_212751341.1">
    <property type="nucleotide sequence ID" value="NZ_PNCM01000042.1"/>
</dbReference>
<protein>
    <submittedName>
        <fullName evidence="2">Uncharacterized protein</fullName>
    </submittedName>
</protein>
<dbReference type="EMBL" id="PNCM01000042">
    <property type="protein sequence ID" value="TMP78263.1"/>
    <property type="molecule type" value="Genomic_DNA"/>
</dbReference>
<evidence type="ECO:0000313" key="3">
    <source>
        <dbReference type="Proteomes" id="UP000307362"/>
    </source>
</evidence>
<gene>
    <name evidence="2" type="ORF">CWB73_17065</name>
</gene>
<feature type="transmembrane region" description="Helical" evidence="1">
    <location>
        <begin position="141"/>
        <end position="168"/>
    </location>
</feature>
<keyword evidence="1" id="KW-0812">Transmembrane</keyword>
<name>A0A5S3YQV8_9GAMM</name>
<evidence type="ECO:0000313" key="2">
    <source>
        <dbReference type="EMBL" id="TMP78263.1"/>
    </source>
</evidence>
<comment type="caution">
    <text evidence="2">The sequence shown here is derived from an EMBL/GenBank/DDBJ whole genome shotgun (WGS) entry which is preliminary data.</text>
</comment>
<feature type="transmembrane region" description="Helical" evidence="1">
    <location>
        <begin position="12"/>
        <end position="32"/>
    </location>
</feature>
<feature type="transmembrane region" description="Helical" evidence="1">
    <location>
        <begin position="91"/>
        <end position="116"/>
    </location>
</feature>
<dbReference type="AlphaFoldDB" id="A0A5S3YQV8"/>
<sequence>PDPIIFQRITNTNFWTGLHAIFSTAWYCLLLLQLKLSRNGHLTLHRNLGRFSALLVVAIIVTGAIMTFGLYERLVGFGIFDLNDSTARTRVGGLFGSTLFQWLSFALLYVFGLLTIRHPKHHKRFMIAASIQMMPEGLNRLIHLLGLPGYAMILMVAIVYLSILIYDWKTEHRFLWSTIVSITAFAVLVILIKTVFQSQLWGDRVSKFIVAI</sequence>